<comment type="cofactor">
    <cofactor evidence="1">
        <name>[3Fe-4S] cluster</name>
        <dbReference type="ChEBI" id="CHEBI:21137"/>
    </cofactor>
</comment>
<dbReference type="GO" id="GO:0016491">
    <property type="term" value="F:oxidoreductase activity"/>
    <property type="evidence" value="ECO:0007669"/>
    <property type="project" value="UniProtKB-KW"/>
</dbReference>
<dbReference type="Proteomes" id="UP000295793">
    <property type="component" value="Unassembled WGS sequence"/>
</dbReference>
<evidence type="ECO:0000256" key="2">
    <source>
        <dbReference type="ARBA" id="ARBA00023002"/>
    </source>
</evidence>
<organism evidence="5 6">
    <name type="scientific">Reinekea marinisedimentorum</name>
    <dbReference type="NCBI Taxonomy" id="230495"/>
    <lineage>
        <taxon>Bacteria</taxon>
        <taxon>Pseudomonadati</taxon>
        <taxon>Pseudomonadota</taxon>
        <taxon>Gammaproteobacteria</taxon>
        <taxon>Oceanospirillales</taxon>
        <taxon>Saccharospirillaceae</taxon>
        <taxon>Reinekea</taxon>
    </lineage>
</organism>
<dbReference type="PANTHER" id="PTHR42845:SF2">
    <property type="entry name" value="F420-NON-REDUCING HYDROGENASE VHU SUBUNIT G"/>
    <property type="match status" value="1"/>
</dbReference>
<dbReference type="Gene3D" id="3.40.50.700">
    <property type="entry name" value="NADH:ubiquinone oxidoreductase-like, 20kDa subunit"/>
    <property type="match status" value="1"/>
</dbReference>
<keyword evidence="3" id="KW-0411">Iron-sulfur</keyword>
<evidence type="ECO:0000259" key="4">
    <source>
        <dbReference type="Pfam" id="PF01058"/>
    </source>
</evidence>
<dbReference type="Pfam" id="PF01058">
    <property type="entry name" value="Oxidored_q6"/>
    <property type="match status" value="1"/>
</dbReference>
<dbReference type="AlphaFoldDB" id="A0A4R3I3H3"/>
<dbReference type="OrthoDB" id="9787729at2"/>
<dbReference type="InterPro" id="IPR037024">
    <property type="entry name" value="NiFe_Hase_small_N_sf"/>
</dbReference>
<keyword evidence="6" id="KW-1185">Reference proteome</keyword>
<keyword evidence="3" id="KW-0479">Metal-binding</keyword>
<evidence type="ECO:0000256" key="1">
    <source>
        <dbReference type="ARBA" id="ARBA00001927"/>
    </source>
</evidence>
<protein>
    <submittedName>
        <fullName evidence="5">Coenzyme F420-reducing hydrogenase gamma subunit</fullName>
    </submittedName>
</protein>
<keyword evidence="3" id="KW-0408">Iron</keyword>
<dbReference type="GO" id="GO:0051538">
    <property type="term" value="F:3 iron, 4 sulfur cluster binding"/>
    <property type="evidence" value="ECO:0007669"/>
    <property type="project" value="UniProtKB-KW"/>
</dbReference>
<sequence length="265" mass="28271">MKPRVAVHKFASCSGCQLAFINMGEDLITLTELVDIVHFPEAGPLGPEDAVDIAFIEGSVTTPEDVDRLKGIREHCGYLVTMGACATSGGIQALKNNADSDAWLKSVYAKPEYVESLSTSAAISRHVAVDFELWGCPVNVRQISWVVRQLLTGVEPVDANEKVCAECKRKNTVCVLVSKGEPCMGPVTRTGCGALCPSFGTACYACYGPAEGINTEALGQRFIGLGLQPAAIAQKFHMINNAADEFDSAGKSWAAKQEVSNEHSS</sequence>
<evidence type="ECO:0000313" key="5">
    <source>
        <dbReference type="EMBL" id="TCS40124.1"/>
    </source>
</evidence>
<proteinExistence type="predicted"/>
<gene>
    <name evidence="5" type="ORF">BCF53_11042</name>
</gene>
<accession>A0A4R3I3H3</accession>
<name>A0A4R3I3H3_9GAMM</name>
<dbReference type="RefSeq" id="WP_132702022.1">
    <property type="nucleotide sequence ID" value="NZ_SLZR01000010.1"/>
</dbReference>
<dbReference type="SUPFAM" id="SSF56770">
    <property type="entry name" value="HydA/Nqo6-like"/>
    <property type="match status" value="1"/>
</dbReference>
<keyword evidence="2" id="KW-0560">Oxidoreductase</keyword>
<dbReference type="InterPro" id="IPR006137">
    <property type="entry name" value="NADH_UbQ_OxRdtase-like_20kDa"/>
</dbReference>
<keyword evidence="3" id="KW-0003">3Fe-4S</keyword>
<dbReference type="EMBL" id="SLZR01000010">
    <property type="protein sequence ID" value="TCS40124.1"/>
    <property type="molecule type" value="Genomic_DNA"/>
</dbReference>
<reference evidence="5 6" key="1">
    <citation type="submission" date="2019-03" db="EMBL/GenBank/DDBJ databases">
        <title>Genomic Encyclopedia of Archaeal and Bacterial Type Strains, Phase II (KMG-II): from individual species to whole genera.</title>
        <authorList>
            <person name="Goeker M."/>
        </authorList>
    </citation>
    <scope>NUCLEOTIDE SEQUENCE [LARGE SCALE GENOMIC DNA]</scope>
    <source>
        <strain evidence="5 6">DSM 15388</strain>
    </source>
</reference>
<comment type="caution">
    <text evidence="5">The sequence shown here is derived from an EMBL/GenBank/DDBJ whole genome shotgun (WGS) entry which is preliminary data.</text>
</comment>
<dbReference type="InterPro" id="IPR051349">
    <property type="entry name" value="Hydrogenase_assoc-protein"/>
</dbReference>
<dbReference type="PANTHER" id="PTHR42845">
    <property type="entry name" value="COENZYME F420-REDUCING HYDROGENASE, GAMMA SUBUNIT"/>
    <property type="match status" value="1"/>
</dbReference>
<feature type="domain" description="NADH:ubiquinone oxidoreductase-like 20kDa subunit" evidence="4">
    <location>
        <begin position="13"/>
        <end position="148"/>
    </location>
</feature>
<evidence type="ECO:0000313" key="6">
    <source>
        <dbReference type="Proteomes" id="UP000295793"/>
    </source>
</evidence>
<evidence type="ECO:0000256" key="3">
    <source>
        <dbReference type="ARBA" id="ARBA00023291"/>
    </source>
</evidence>